<dbReference type="PANTHER" id="PTHR32338:SF10">
    <property type="entry name" value="N-ACETYL-GAMMA-GLUTAMYL-PHOSPHATE REDUCTASE, CHLOROPLASTIC-RELATED"/>
    <property type="match status" value="1"/>
</dbReference>
<accession>A0A6B8VQR8</accession>
<dbReference type="Pfam" id="PF01118">
    <property type="entry name" value="Semialdhyde_dh"/>
    <property type="match status" value="1"/>
</dbReference>
<evidence type="ECO:0000256" key="5">
    <source>
        <dbReference type="ARBA" id="ARBA00023002"/>
    </source>
</evidence>
<protein>
    <recommendedName>
        <fullName evidence="7">N-acetyl-gamma-glutamyl-phosphate reductase</fullName>
        <shortName evidence="7">AGPR</shortName>
        <ecNumber evidence="7">1.2.1.38</ecNumber>
    </recommendedName>
    <alternativeName>
        <fullName evidence="7">N-acetyl-glutamate semialdehyde dehydrogenase</fullName>
        <shortName evidence="7">NAGSA dehydrogenase</shortName>
    </alternativeName>
</protein>
<keyword evidence="5 7" id="KW-0560">Oxidoreductase</keyword>
<dbReference type="GO" id="GO:0070401">
    <property type="term" value="F:NADP+ binding"/>
    <property type="evidence" value="ECO:0007669"/>
    <property type="project" value="InterPro"/>
</dbReference>
<dbReference type="InterPro" id="IPR000706">
    <property type="entry name" value="AGPR_type-1"/>
</dbReference>
<dbReference type="AlphaFoldDB" id="A0A6B8VQR8"/>
<dbReference type="GO" id="GO:0051287">
    <property type="term" value="F:NAD binding"/>
    <property type="evidence" value="ECO:0007669"/>
    <property type="project" value="InterPro"/>
</dbReference>
<dbReference type="SMART" id="SM00859">
    <property type="entry name" value="Semialdhyde_dh"/>
    <property type="match status" value="1"/>
</dbReference>
<dbReference type="EMBL" id="CP046452">
    <property type="protein sequence ID" value="QGU01907.1"/>
    <property type="molecule type" value="Genomic_DNA"/>
</dbReference>
<dbReference type="HAMAP" id="MF_00150">
    <property type="entry name" value="ArgC_type1"/>
    <property type="match status" value="1"/>
</dbReference>
<evidence type="ECO:0000256" key="6">
    <source>
        <dbReference type="ARBA" id="ARBA00050557"/>
    </source>
</evidence>
<dbReference type="Gene3D" id="3.40.50.720">
    <property type="entry name" value="NAD(P)-binding Rossmann-like Domain"/>
    <property type="match status" value="1"/>
</dbReference>
<dbReference type="SUPFAM" id="SSF51735">
    <property type="entry name" value="NAD(P)-binding Rossmann-fold domains"/>
    <property type="match status" value="1"/>
</dbReference>
<comment type="subcellular location">
    <subcellularLocation>
        <location evidence="7">Cytoplasm</location>
    </subcellularLocation>
</comment>
<dbReference type="Proteomes" id="UP000427071">
    <property type="component" value="Chromosome"/>
</dbReference>
<feature type="domain" description="Semialdehyde dehydrogenase NAD-binding" evidence="9">
    <location>
        <begin position="4"/>
        <end position="143"/>
    </location>
</feature>
<comment type="function">
    <text evidence="7">Catalyzes the NADPH-dependent reduction of N-acetyl-5-glutamyl phosphate to yield N-acetyl-L-glutamate 5-semialdehyde.</text>
</comment>
<dbReference type="InterPro" id="IPR000534">
    <property type="entry name" value="Semialdehyde_DH_NAD-bd"/>
</dbReference>
<proteinExistence type="inferred from homology"/>
<gene>
    <name evidence="7 10" type="primary">argC</name>
    <name evidence="10" type="ORF">CKALI_05165</name>
</gene>
<dbReference type="GO" id="GO:0005737">
    <property type="term" value="C:cytoplasm"/>
    <property type="evidence" value="ECO:0007669"/>
    <property type="project" value="UniProtKB-SubCell"/>
</dbReference>
<evidence type="ECO:0000256" key="2">
    <source>
        <dbReference type="ARBA" id="ARBA00022571"/>
    </source>
</evidence>
<comment type="catalytic activity">
    <reaction evidence="6 7">
        <text>N-acetyl-L-glutamate 5-semialdehyde + phosphate + NADP(+) = N-acetyl-L-glutamyl 5-phosphate + NADPH + H(+)</text>
        <dbReference type="Rhea" id="RHEA:21588"/>
        <dbReference type="ChEBI" id="CHEBI:15378"/>
        <dbReference type="ChEBI" id="CHEBI:29123"/>
        <dbReference type="ChEBI" id="CHEBI:43474"/>
        <dbReference type="ChEBI" id="CHEBI:57783"/>
        <dbReference type="ChEBI" id="CHEBI:57936"/>
        <dbReference type="ChEBI" id="CHEBI:58349"/>
        <dbReference type="EC" id="1.2.1.38"/>
    </reaction>
</comment>
<dbReference type="RefSeq" id="WP_156192278.1">
    <property type="nucleotide sequence ID" value="NZ_CP046452.1"/>
</dbReference>
<keyword evidence="3 7" id="KW-0028">Amino-acid biosynthesis</keyword>
<evidence type="ECO:0000313" key="10">
    <source>
        <dbReference type="EMBL" id="QGU01907.1"/>
    </source>
</evidence>
<keyword evidence="4 7" id="KW-0521">NADP</keyword>
<dbReference type="InterPro" id="IPR036291">
    <property type="entry name" value="NAD(P)-bd_dom_sf"/>
</dbReference>
<evidence type="ECO:0000256" key="1">
    <source>
        <dbReference type="ARBA" id="ARBA00004862"/>
    </source>
</evidence>
<dbReference type="GO" id="GO:0003942">
    <property type="term" value="F:N-acetyl-gamma-glutamyl-phosphate reductase activity"/>
    <property type="evidence" value="ECO:0007669"/>
    <property type="project" value="UniProtKB-UniRule"/>
</dbReference>
<dbReference type="Pfam" id="PF22698">
    <property type="entry name" value="Semialdhyde_dhC_1"/>
    <property type="match status" value="1"/>
</dbReference>
<keyword evidence="7" id="KW-0963">Cytoplasm</keyword>
<dbReference type="InterPro" id="IPR058924">
    <property type="entry name" value="AGPR_dimerisation_dom"/>
</dbReference>
<dbReference type="Gene3D" id="3.30.360.10">
    <property type="entry name" value="Dihydrodipicolinate Reductase, domain 2"/>
    <property type="match status" value="1"/>
</dbReference>
<dbReference type="FunFam" id="3.30.360.10:FF:000014">
    <property type="entry name" value="N-acetyl-gamma-glutamyl-phosphate reductase"/>
    <property type="match status" value="1"/>
</dbReference>
<keyword evidence="11" id="KW-1185">Reference proteome</keyword>
<dbReference type="NCBIfam" id="TIGR01850">
    <property type="entry name" value="argC"/>
    <property type="match status" value="1"/>
</dbReference>
<dbReference type="CDD" id="cd23934">
    <property type="entry name" value="AGPR_1_C"/>
    <property type="match status" value="1"/>
</dbReference>
<dbReference type="PROSITE" id="PS01224">
    <property type="entry name" value="ARGC"/>
    <property type="match status" value="1"/>
</dbReference>
<dbReference type="PANTHER" id="PTHR32338">
    <property type="entry name" value="N-ACETYL-GAMMA-GLUTAMYL-PHOSPHATE REDUCTASE, CHLOROPLASTIC-RELATED-RELATED"/>
    <property type="match status" value="1"/>
</dbReference>
<dbReference type="UniPathway" id="UPA00068">
    <property type="reaction ID" value="UER00108"/>
</dbReference>
<dbReference type="InterPro" id="IPR050085">
    <property type="entry name" value="AGPR"/>
</dbReference>
<evidence type="ECO:0000256" key="3">
    <source>
        <dbReference type="ARBA" id="ARBA00022605"/>
    </source>
</evidence>
<dbReference type="EC" id="1.2.1.38" evidence="7"/>
<dbReference type="InterPro" id="IPR023013">
    <property type="entry name" value="AGPR_AS"/>
</dbReference>
<organism evidence="10 11">
    <name type="scientific">Corynebacterium kalinowskii</name>
    <dbReference type="NCBI Taxonomy" id="2675216"/>
    <lineage>
        <taxon>Bacteria</taxon>
        <taxon>Bacillati</taxon>
        <taxon>Actinomycetota</taxon>
        <taxon>Actinomycetes</taxon>
        <taxon>Mycobacteriales</taxon>
        <taxon>Corynebacteriaceae</taxon>
        <taxon>Corynebacterium</taxon>
    </lineage>
</organism>
<evidence type="ECO:0000313" key="11">
    <source>
        <dbReference type="Proteomes" id="UP000427071"/>
    </source>
</evidence>
<reference evidence="11" key="1">
    <citation type="submission" date="2019-11" db="EMBL/GenBank/DDBJ databases">
        <title>Complete genome sequence of Corynebacterium kalinowskii 1959, a novel Corynebacterium species isolated from soil of a small paddock in Vilsendorf, Germany.</title>
        <authorList>
            <person name="Schaffert L."/>
            <person name="Ruwe M."/>
            <person name="Milse J."/>
            <person name="Hanuschka K."/>
            <person name="Ortseifen V."/>
            <person name="Droste J."/>
            <person name="Brandt D."/>
            <person name="Schlueter L."/>
            <person name="Kutter Y."/>
            <person name="Vinke S."/>
            <person name="Viehoefer P."/>
            <person name="Jacob L."/>
            <person name="Luebke N.-C."/>
            <person name="Schulte-Berndt E."/>
            <person name="Hain C."/>
            <person name="Linder M."/>
            <person name="Schmidt P."/>
            <person name="Wollenschlaeger L."/>
            <person name="Luttermann T."/>
            <person name="Thieme E."/>
            <person name="Hassa J."/>
            <person name="Haak M."/>
            <person name="Wittchen M."/>
            <person name="Mentz A."/>
            <person name="Persicke M."/>
            <person name="Busche T."/>
            <person name="Ruckert C."/>
        </authorList>
    </citation>
    <scope>NUCLEOTIDE SEQUENCE [LARGE SCALE GENOMIC DNA]</scope>
    <source>
        <strain evidence="11">1959</strain>
    </source>
</reference>
<dbReference type="GO" id="GO:0006526">
    <property type="term" value="P:L-arginine biosynthetic process"/>
    <property type="evidence" value="ECO:0007669"/>
    <property type="project" value="UniProtKB-UniRule"/>
</dbReference>
<comment type="similarity">
    <text evidence="7">Belongs to the NAGSA dehydrogenase family. Type 1 subfamily.</text>
</comment>
<dbReference type="KEGG" id="ckw:CKALI_05165"/>
<name>A0A6B8VQR8_9CORY</name>
<sequence>MTLNVAIAGASGYAGGEILRLLLNHPAYISGDLTIGALTGGSNAGQSLGDLMPHLPQLRDRRLVDTNKDTLAGHDVVFLGLPHGFSAEIAQQLGPDTIVIDCAADFRLKNKADWEKFYGSEHAGTWAYGIPEMPGHREQIKNTNRVAVPGCFPTGATLAALPAVAKQLVEPTLNVVSITGVSGAGKKASVAMLGAETMGNAKAYNTAGKHRHTPEITQNLAEVTDKQVSVSFTPVLAPMPRGILTTITAPLISDEDPHAIYAEFYKDEPFVHVLPVGEQPQTKNVVGSNSVHIQVEANPDAGVLLVTSAIDNLTKGTAGAAVQCMNLTVGYHETAGLPLTGLAP</sequence>
<evidence type="ECO:0000256" key="7">
    <source>
        <dbReference type="HAMAP-Rule" id="MF_00150"/>
    </source>
</evidence>
<evidence type="ECO:0000259" key="9">
    <source>
        <dbReference type="SMART" id="SM00859"/>
    </source>
</evidence>
<dbReference type="CDD" id="cd24148">
    <property type="entry name" value="AGPR_1_actinobacAGPR_like"/>
    <property type="match status" value="1"/>
</dbReference>
<evidence type="ECO:0000256" key="4">
    <source>
        <dbReference type="ARBA" id="ARBA00022857"/>
    </source>
</evidence>
<comment type="pathway">
    <text evidence="1 7">Amino-acid biosynthesis; L-arginine biosynthesis; N(2)-acetyl-L-ornithine from L-glutamate: step 3/4.</text>
</comment>
<keyword evidence="2 7" id="KW-0055">Arginine biosynthesis</keyword>
<evidence type="ECO:0000256" key="8">
    <source>
        <dbReference type="PROSITE-ProRule" id="PRU10010"/>
    </source>
</evidence>
<dbReference type="SUPFAM" id="SSF55347">
    <property type="entry name" value="Glyceraldehyde-3-phosphate dehydrogenase-like, C-terminal domain"/>
    <property type="match status" value="1"/>
</dbReference>
<feature type="active site" evidence="7 8">
    <location>
        <position position="151"/>
    </location>
</feature>